<evidence type="ECO:0000313" key="2">
    <source>
        <dbReference type="Proteomes" id="UP000261680"/>
    </source>
</evidence>
<feature type="compositionally biased region" description="Pro residues" evidence="1">
    <location>
        <begin position="517"/>
        <end position="526"/>
    </location>
</feature>
<feature type="compositionally biased region" description="Polar residues" evidence="1">
    <location>
        <begin position="479"/>
        <end position="488"/>
    </location>
</feature>
<dbReference type="GO" id="GO:0006405">
    <property type="term" value="P:RNA export from nucleus"/>
    <property type="evidence" value="ECO:0007669"/>
    <property type="project" value="TreeGrafter"/>
</dbReference>
<feature type="compositionally biased region" description="Low complexity" evidence="1">
    <location>
        <begin position="434"/>
        <end position="447"/>
    </location>
</feature>
<feature type="region of interest" description="Disordered" evidence="1">
    <location>
        <begin position="511"/>
        <end position="541"/>
    </location>
</feature>
<dbReference type="CTD" id="94026"/>
<dbReference type="GO" id="GO:0008139">
    <property type="term" value="F:nuclear localization sequence binding"/>
    <property type="evidence" value="ECO:0007669"/>
    <property type="project" value="TreeGrafter"/>
</dbReference>
<evidence type="ECO:0000256" key="1">
    <source>
        <dbReference type="SAM" id="MobiDB-lite"/>
    </source>
</evidence>
<dbReference type="GO" id="GO:0017056">
    <property type="term" value="F:structural constituent of nuclear pore"/>
    <property type="evidence" value="ECO:0007669"/>
    <property type="project" value="TreeGrafter"/>
</dbReference>
<proteinExistence type="predicted"/>
<evidence type="ECO:0000313" key="3">
    <source>
        <dbReference type="RefSeq" id="XP_008691219.2"/>
    </source>
</evidence>
<feature type="region of interest" description="Disordered" evidence="1">
    <location>
        <begin position="802"/>
        <end position="822"/>
    </location>
</feature>
<feature type="compositionally biased region" description="Low complexity" evidence="1">
    <location>
        <begin position="59"/>
        <end position="69"/>
    </location>
</feature>
<feature type="region of interest" description="Disordered" evidence="1">
    <location>
        <begin position="980"/>
        <end position="1036"/>
    </location>
</feature>
<feature type="compositionally biased region" description="Low complexity" evidence="1">
    <location>
        <begin position="368"/>
        <end position="377"/>
    </location>
</feature>
<dbReference type="Proteomes" id="UP000261680">
    <property type="component" value="Unplaced"/>
</dbReference>
<feature type="region of interest" description="Disordered" evidence="1">
    <location>
        <begin position="1"/>
        <end position="69"/>
    </location>
</feature>
<dbReference type="GeneID" id="103665078"/>
<dbReference type="InterPro" id="IPR026054">
    <property type="entry name" value="Nucleoporin"/>
</dbReference>
<feature type="region of interest" description="Disordered" evidence="1">
    <location>
        <begin position="131"/>
        <end position="155"/>
    </location>
</feature>
<feature type="compositionally biased region" description="Polar residues" evidence="1">
    <location>
        <begin position="397"/>
        <end position="411"/>
    </location>
</feature>
<keyword evidence="2" id="KW-1185">Reference proteome</keyword>
<feature type="compositionally biased region" description="Basic residues" evidence="1">
    <location>
        <begin position="37"/>
        <end position="57"/>
    </location>
</feature>
<feature type="compositionally biased region" description="Low complexity" evidence="1">
    <location>
        <begin position="230"/>
        <end position="239"/>
    </location>
</feature>
<sequence>MGSYLGKPGSPPSSPAQARTDVAERPPNRRPAQPLHQVRRLPHAHRAHPALRHRPARRPPSWAPAGATAAAAGEAWRRFPMPRSQNSIVGPLPSDWWDSYLKRTIWSIRHPRAAGSPVTIRIAPPERRALPCPSPAKVVDSAGSSPSEKPPDPCAKETVLRALRECKKGRVRFEEALVSEGWPSERRSPGTRPSAFKPLVKKGVLASFVPRPGPLKRSLEPGGSDHSLSKRPSCSSLSSVAGAHPAGPLGARRNAITSSYSSSRAVSEPWKRSAPSASPQTPEWPVKKKGKGHQCHSPIPLESDESPAASSGSGQQSQEIPWRLSSPGDLLSLTPPPQLGDAVPEEDLALGKKGGLQGSGKAGDETTEVTTDSVSETCSALQPCLSLTPPSAGLAPTQGTAPQLESLTKMQESPPALPPSPGEAVSTAHSPVKEGSLLSSQGCSQSEPLPGTSSDWKPTAAFILPTPASPTSPLTDTTGLPSTSQADRTTMPPGLPALSSAELIVQSTLSGMSSPAPHLPASPPPAIASANPTSNPILGLPPKSEIGGSLYSRTSITTATSTTLSIFTPTFKPIFGGIGPLKTMPMIAPFSFKQTSPLATPASTHLLHGLVKATSVVMSTTAASTSKDSSFMPPLDFGVVNVSSTTENTYTIPSTCHTFLLGAACAFRTSFAPATGFVFPPHQRATIPTVHTVTIFSQVLSSAVQISPSKTTANFRGVGSPLSTSALVTTHQASLSSSTSSPTSAFTVPLGSGSRPPFPLSPGATLQLAFGATGGQKQGATQPTLGPSFSSPFIFGNSAVVSPTPTSTPAQPAFSSTTQSPFGGLTPSASTCHLPAGILPNFGSTPAGFPFGQASTTGLGVVARTHQNRACGSVFGSTAPRPFAFGGLVTPMDCGESGIGGTAPDMSSNPGAFSVGTVPSGTTGTITPFGKGCSQNTPGLTNQSTPFVLGMASISARKTMFGARFMSPFAQSTLVPGPVTTSSSLGCGMPSPPAQGCAGRGPFTASASSFSIGAKSKTPKKNREQGHSRRHHAHKK</sequence>
<gene>
    <name evidence="3" type="primary">POM121L2</name>
</gene>
<dbReference type="AlphaFoldDB" id="A0A384C9S5"/>
<dbReference type="GO" id="GO:0005643">
    <property type="term" value="C:nuclear pore"/>
    <property type="evidence" value="ECO:0007669"/>
    <property type="project" value="TreeGrafter"/>
</dbReference>
<feature type="compositionally biased region" description="Low complexity" evidence="1">
    <location>
        <begin position="527"/>
        <end position="536"/>
    </location>
</feature>
<feature type="compositionally biased region" description="Low complexity" evidence="1">
    <location>
        <begin position="802"/>
        <end position="818"/>
    </location>
</feature>
<dbReference type="PANTHER" id="PTHR23193">
    <property type="entry name" value="NUCLEAR PORE COMPLEX PROTEIN NUP"/>
    <property type="match status" value="1"/>
</dbReference>
<accession>A0A384C9S5</accession>
<reference evidence="3" key="1">
    <citation type="submission" date="2025-08" db="UniProtKB">
        <authorList>
            <consortium name="RefSeq"/>
        </authorList>
    </citation>
    <scope>IDENTIFICATION</scope>
    <source>
        <tissue evidence="3">Whole blood</tissue>
    </source>
</reference>
<dbReference type="OrthoDB" id="9629416at2759"/>
<dbReference type="PANTHER" id="PTHR23193:SF20">
    <property type="entry name" value="POM121-LIKE PROTEIN 2"/>
    <property type="match status" value="1"/>
</dbReference>
<feature type="compositionally biased region" description="Gly residues" evidence="1">
    <location>
        <begin position="352"/>
        <end position="361"/>
    </location>
</feature>
<dbReference type="STRING" id="29073.ENSUMAP00000000909"/>
<name>A0A384C9S5_URSMA</name>
<dbReference type="RefSeq" id="XP_008691219.2">
    <property type="nucleotide sequence ID" value="XM_008692997.2"/>
</dbReference>
<feature type="region of interest" description="Disordered" evidence="1">
    <location>
        <begin position="207"/>
        <end position="488"/>
    </location>
</feature>
<feature type="compositionally biased region" description="Low complexity" evidence="1">
    <location>
        <begin position="464"/>
        <end position="478"/>
    </location>
</feature>
<dbReference type="KEGG" id="umr:103665078"/>
<organism evidence="2 3">
    <name type="scientific">Ursus maritimus</name>
    <name type="common">Polar bear</name>
    <name type="synonym">Thalarctos maritimus</name>
    <dbReference type="NCBI Taxonomy" id="29073"/>
    <lineage>
        <taxon>Eukaryota</taxon>
        <taxon>Metazoa</taxon>
        <taxon>Chordata</taxon>
        <taxon>Craniata</taxon>
        <taxon>Vertebrata</taxon>
        <taxon>Euteleostomi</taxon>
        <taxon>Mammalia</taxon>
        <taxon>Eutheria</taxon>
        <taxon>Laurasiatheria</taxon>
        <taxon>Carnivora</taxon>
        <taxon>Caniformia</taxon>
        <taxon>Ursidae</taxon>
        <taxon>Ursus</taxon>
    </lineage>
</organism>
<dbReference type="Pfam" id="PF15229">
    <property type="entry name" value="POM121"/>
    <property type="match status" value="1"/>
</dbReference>
<dbReference type="GO" id="GO:0006606">
    <property type="term" value="P:protein import into nucleus"/>
    <property type="evidence" value="ECO:0007669"/>
    <property type="project" value="TreeGrafter"/>
</dbReference>
<protein>
    <submittedName>
        <fullName evidence="3">POM121-like protein 2</fullName>
    </submittedName>
</protein>
<feature type="compositionally biased region" description="Polar residues" evidence="1">
    <location>
        <begin position="255"/>
        <end position="265"/>
    </location>
</feature>